<dbReference type="Gene3D" id="1.10.10.10">
    <property type="entry name" value="Winged helix-like DNA-binding domain superfamily/Winged helix DNA-binding domain"/>
    <property type="match status" value="1"/>
</dbReference>
<protein>
    <recommendedName>
        <fullName evidence="4">HTH marR-type domain-containing protein</fullName>
    </recommendedName>
</protein>
<dbReference type="InterPro" id="IPR036388">
    <property type="entry name" value="WH-like_DNA-bd_sf"/>
</dbReference>
<evidence type="ECO:0000313" key="6">
    <source>
        <dbReference type="Proteomes" id="UP000076088"/>
    </source>
</evidence>
<keyword evidence="6" id="KW-1185">Reference proteome</keyword>
<dbReference type="KEGG" id="smaz:LH19_10840"/>
<dbReference type="PANTHER" id="PTHR33164">
    <property type="entry name" value="TRANSCRIPTIONAL REGULATOR, MARR FAMILY"/>
    <property type="match status" value="1"/>
</dbReference>
<evidence type="ECO:0000259" key="4">
    <source>
        <dbReference type="PROSITE" id="PS50995"/>
    </source>
</evidence>
<evidence type="ECO:0000256" key="1">
    <source>
        <dbReference type="ARBA" id="ARBA00023015"/>
    </source>
</evidence>
<dbReference type="PRINTS" id="PR00598">
    <property type="entry name" value="HTHMARR"/>
</dbReference>
<dbReference type="GO" id="GO:0006950">
    <property type="term" value="P:response to stress"/>
    <property type="evidence" value="ECO:0007669"/>
    <property type="project" value="TreeGrafter"/>
</dbReference>
<reference evidence="5 6" key="2">
    <citation type="journal article" date="2016" name="Genome Announc.">
        <title>Complete Genome Sequence of Sphingopyxis macrogoltabida Strain 203N (NBRC 111659), a Polyethylene Glycol Degrader.</title>
        <authorList>
            <person name="Ohtsubo Y."/>
            <person name="Nonoyama S."/>
            <person name="Nagata Y."/>
            <person name="Numata M."/>
            <person name="Tsuchikane K."/>
            <person name="Hosoyama A."/>
            <person name="Yamazoe A."/>
            <person name="Tsuda M."/>
            <person name="Fujita N."/>
            <person name="Kawai F."/>
        </authorList>
    </citation>
    <scope>NUCLEOTIDE SEQUENCE [LARGE SCALE GENOMIC DNA]</scope>
    <source>
        <strain evidence="5 6">203N</strain>
    </source>
</reference>
<dbReference type="RefSeq" id="WP_054727730.1">
    <property type="nucleotide sequence ID" value="NZ_CP009429.1"/>
</dbReference>
<dbReference type="AlphaFoldDB" id="A0AAC8YZV7"/>
<evidence type="ECO:0000313" key="5">
    <source>
        <dbReference type="EMBL" id="AMU89172.1"/>
    </source>
</evidence>
<dbReference type="InterPro" id="IPR039422">
    <property type="entry name" value="MarR/SlyA-like"/>
</dbReference>
<evidence type="ECO:0000256" key="2">
    <source>
        <dbReference type="ARBA" id="ARBA00023125"/>
    </source>
</evidence>
<dbReference type="PROSITE" id="PS50995">
    <property type="entry name" value="HTH_MARR_2"/>
    <property type="match status" value="1"/>
</dbReference>
<dbReference type="Proteomes" id="UP000076088">
    <property type="component" value="Chromosome"/>
</dbReference>
<feature type="domain" description="HTH marR-type" evidence="4">
    <location>
        <begin position="6"/>
        <end position="138"/>
    </location>
</feature>
<dbReference type="InterPro" id="IPR036390">
    <property type="entry name" value="WH_DNA-bd_sf"/>
</dbReference>
<name>A0AAC8YZV7_SPHMC</name>
<dbReference type="SUPFAM" id="SSF46785">
    <property type="entry name" value="Winged helix' DNA-binding domain"/>
    <property type="match status" value="1"/>
</dbReference>
<reference evidence="6" key="1">
    <citation type="submission" date="2015-11" db="EMBL/GenBank/DDBJ databases">
        <title>Complete genome sequence of a polyethylene-glycol degrader Sphingopyxis macrogoltabida 203N (NBRC 111659).</title>
        <authorList>
            <person name="Yoshiyuki O."/>
            <person name="Shouta N."/>
            <person name="Nagata Y."/>
            <person name="Numata M."/>
            <person name="Tsuchikane K."/>
            <person name="Hosoyama A."/>
            <person name="Yamazoe A."/>
            <person name="Tsuda M."/>
            <person name="Fujita N."/>
            <person name="Kawai F."/>
        </authorList>
    </citation>
    <scope>NUCLEOTIDE SEQUENCE [LARGE SCALE GENOMIC DNA]</scope>
    <source>
        <strain evidence="6">203N</strain>
    </source>
</reference>
<dbReference type="GO" id="GO:0003700">
    <property type="term" value="F:DNA-binding transcription factor activity"/>
    <property type="evidence" value="ECO:0007669"/>
    <property type="project" value="InterPro"/>
</dbReference>
<keyword evidence="1" id="KW-0805">Transcription regulation</keyword>
<dbReference type="EMBL" id="CP013344">
    <property type="protein sequence ID" value="AMU89172.1"/>
    <property type="molecule type" value="Genomic_DNA"/>
</dbReference>
<proteinExistence type="predicted"/>
<gene>
    <name evidence="5" type="ORF">ATM17_08995</name>
</gene>
<accession>A0AAC8YZV7</accession>
<dbReference type="GO" id="GO:0003677">
    <property type="term" value="F:DNA binding"/>
    <property type="evidence" value="ECO:0007669"/>
    <property type="project" value="UniProtKB-KW"/>
</dbReference>
<keyword evidence="3" id="KW-0804">Transcription</keyword>
<dbReference type="InterPro" id="IPR000835">
    <property type="entry name" value="HTH_MarR-typ"/>
</dbReference>
<dbReference type="PANTHER" id="PTHR33164:SF64">
    <property type="entry name" value="TRANSCRIPTIONAL REGULATOR SLYA"/>
    <property type="match status" value="1"/>
</dbReference>
<evidence type="ECO:0000256" key="3">
    <source>
        <dbReference type="ARBA" id="ARBA00023163"/>
    </source>
</evidence>
<organism evidence="5 6">
    <name type="scientific">Sphingopyxis macrogoltabida</name>
    <name type="common">Sphingomonas macrogoltabidus</name>
    <dbReference type="NCBI Taxonomy" id="33050"/>
    <lineage>
        <taxon>Bacteria</taxon>
        <taxon>Pseudomonadati</taxon>
        <taxon>Pseudomonadota</taxon>
        <taxon>Alphaproteobacteria</taxon>
        <taxon>Sphingomonadales</taxon>
        <taxon>Sphingomonadaceae</taxon>
        <taxon>Sphingopyxis</taxon>
    </lineage>
</organism>
<keyword evidence="2" id="KW-0238">DNA-binding</keyword>
<dbReference type="Pfam" id="PF12802">
    <property type="entry name" value="MarR_2"/>
    <property type="match status" value="1"/>
</dbReference>
<dbReference type="SMART" id="SM00347">
    <property type="entry name" value="HTH_MARR"/>
    <property type="match status" value="1"/>
</dbReference>
<sequence>MEAEGDKTLGMRIMKLSRLLRLRFDRRAAGAGLTSAQWRTIACVRRFPGATQREIAGLLEVGEVTVGRSIDRLAEAGWLERRADPADRRAYRIHLTGAIDPLLAELAAIGAAEDADALAGFSTAEIAALDAMLERIAANLGGDVDPAVVEGCDPREAE</sequence>